<sequence>MHIFHISVILAMASTALANSGKCWVGGTPGQPGNCLLGTKMHSCPGAHPCTNNPGGRKCSYNQRDGLRCT</sequence>
<dbReference type="Proteomes" id="UP000215453">
    <property type="component" value="Chromosome 10"/>
</dbReference>
<evidence type="ECO:0000313" key="3">
    <source>
        <dbReference type="Proteomes" id="UP000215453"/>
    </source>
</evidence>
<evidence type="ECO:0000313" key="2">
    <source>
        <dbReference type="EMBL" id="SMY28629.1"/>
    </source>
</evidence>
<protein>
    <submittedName>
        <fullName evidence="2">Uncharacterized protein</fullName>
    </submittedName>
</protein>
<organism evidence="2 3">
    <name type="scientific">Zymoseptoria tritici ST99CH_1A5</name>
    <dbReference type="NCBI Taxonomy" id="1276529"/>
    <lineage>
        <taxon>Eukaryota</taxon>
        <taxon>Fungi</taxon>
        <taxon>Dikarya</taxon>
        <taxon>Ascomycota</taxon>
        <taxon>Pezizomycotina</taxon>
        <taxon>Dothideomycetes</taxon>
        <taxon>Dothideomycetidae</taxon>
        <taxon>Mycosphaerellales</taxon>
        <taxon>Mycosphaerellaceae</taxon>
        <taxon>Zymoseptoria</taxon>
    </lineage>
</organism>
<feature type="signal peptide" evidence="1">
    <location>
        <begin position="1"/>
        <end position="18"/>
    </location>
</feature>
<name>A0A1Y6LYE1_ZYMTR</name>
<gene>
    <name evidence="2" type="ORF">ZT1A5_G10074</name>
</gene>
<dbReference type="AlphaFoldDB" id="A0A1Y6LYE1"/>
<evidence type="ECO:0000256" key="1">
    <source>
        <dbReference type="SAM" id="SignalP"/>
    </source>
</evidence>
<keyword evidence="1" id="KW-0732">Signal</keyword>
<dbReference type="EMBL" id="LT882685">
    <property type="protein sequence ID" value="SMY28629.1"/>
    <property type="molecule type" value="Genomic_DNA"/>
</dbReference>
<feature type="chain" id="PRO_5013300567" evidence="1">
    <location>
        <begin position="19"/>
        <end position="70"/>
    </location>
</feature>
<accession>A0A1Y6LYE1</accession>
<proteinExistence type="predicted"/>
<reference evidence="2 3" key="1">
    <citation type="submission" date="2016-10" db="EMBL/GenBank/DDBJ databases">
        <authorList>
            <person name="Varghese N."/>
        </authorList>
    </citation>
    <scope>NUCLEOTIDE SEQUENCE [LARGE SCALE GENOMIC DNA]</scope>
</reference>